<organism evidence="2 3">
    <name type="scientific">Mycetomoellerius zeteki</name>
    <dbReference type="NCBI Taxonomy" id="64791"/>
    <lineage>
        <taxon>Eukaryota</taxon>
        <taxon>Metazoa</taxon>
        <taxon>Ecdysozoa</taxon>
        <taxon>Arthropoda</taxon>
        <taxon>Hexapoda</taxon>
        <taxon>Insecta</taxon>
        <taxon>Pterygota</taxon>
        <taxon>Neoptera</taxon>
        <taxon>Endopterygota</taxon>
        <taxon>Hymenoptera</taxon>
        <taxon>Apocrita</taxon>
        <taxon>Aculeata</taxon>
        <taxon>Formicoidea</taxon>
        <taxon>Formicidae</taxon>
        <taxon>Myrmicinae</taxon>
        <taxon>Mycetomoellerius</taxon>
    </lineage>
</organism>
<dbReference type="PROSITE" id="PS00028">
    <property type="entry name" value="ZINC_FINGER_C2H2_1"/>
    <property type="match status" value="1"/>
</dbReference>
<evidence type="ECO:0000313" key="3">
    <source>
        <dbReference type="Proteomes" id="UP000075809"/>
    </source>
</evidence>
<keyword evidence="3" id="KW-1185">Reference proteome</keyword>
<proteinExistence type="predicted"/>
<dbReference type="EMBL" id="KQ982552">
    <property type="protein sequence ID" value="KYQ55157.1"/>
    <property type="molecule type" value="Genomic_DNA"/>
</dbReference>
<dbReference type="InterPro" id="IPR013087">
    <property type="entry name" value="Znf_C2H2_type"/>
</dbReference>
<accession>A0A151X417</accession>
<dbReference type="Gene3D" id="3.30.160.60">
    <property type="entry name" value="Classic Zinc Finger"/>
    <property type="match status" value="1"/>
</dbReference>
<dbReference type="AlphaFoldDB" id="A0A151X417"/>
<protein>
    <recommendedName>
        <fullName evidence="1">C2H2-type domain-containing protein</fullName>
    </recommendedName>
</protein>
<name>A0A151X417_9HYME</name>
<gene>
    <name evidence="2" type="ORF">ALC60_05963</name>
</gene>
<dbReference type="Proteomes" id="UP000075809">
    <property type="component" value="Unassembled WGS sequence"/>
</dbReference>
<sequence length="239" mass="28193">MRLFCSICNLKLSDMKAYNSHQFLHRQTCRRFHCVYPNCSLIFNKYSNFRAHLMRSKHMDNNLISNYTFFSCNICSYKTKIRTLFHKHLYQHIRDGIPLHCPFIKSCKIEKLFSKYETLRTHFVRRHSQVSVQETSMENNDISLTNTTNIQNIIVETVAEQLPCDNGNIENICLKLLTSLYLKLESKHFLSNKSLQVIINSLLDINLINTNFIILKAHEQNITLTEEFLNTNIFNILHN</sequence>
<reference evidence="2 3" key="1">
    <citation type="submission" date="2015-09" db="EMBL/GenBank/DDBJ databases">
        <title>Trachymyrmex zeteki WGS genome.</title>
        <authorList>
            <person name="Nygaard S."/>
            <person name="Hu H."/>
            <person name="Boomsma J."/>
            <person name="Zhang G."/>
        </authorList>
    </citation>
    <scope>NUCLEOTIDE SEQUENCE [LARGE SCALE GENOMIC DNA]</scope>
    <source>
        <strain evidence="2">Tzet28-1</strain>
        <tissue evidence="2">Whole body</tissue>
    </source>
</reference>
<evidence type="ECO:0000313" key="2">
    <source>
        <dbReference type="EMBL" id="KYQ55157.1"/>
    </source>
</evidence>
<feature type="domain" description="C2H2-type" evidence="1">
    <location>
        <begin position="34"/>
        <end position="58"/>
    </location>
</feature>
<evidence type="ECO:0000259" key="1">
    <source>
        <dbReference type="PROSITE" id="PS00028"/>
    </source>
</evidence>
<dbReference type="SMART" id="SM00355">
    <property type="entry name" value="ZnF_C2H2"/>
    <property type="match status" value="4"/>
</dbReference>